<dbReference type="CDD" id="cd06223">
    <property type="entry name" value="PRTases_typeI"/>
    <property type="match status" value="1"/>
</dbReference>
<evidence type="ECO:0000256" key="3">
    <source>
        <dbReference type="ARBA" id="ARBA00004669"/>
    </source>
</evidence>
<dbReference type="NCBIfam" id="TIGR01203">
    <property type="entry name" value="HGPRTase"/>
    <property type="match status" value="1"/>
</dbReference>
<dbReference type="GO" id="GO:0016757">
    <property type="term" value="F:glycosyltransferase activity"/>
    <property type="evidence" value="ECO:0007669"/>
    <property type="project" value="UniProtKB-KW"/>
</dbReference>
<dbReference type="PANTHER" id="PTHR43340:SF1">
    <property type="entry name" value="HYPOXANTHINE PHOSPHORIBOSYLTRANSFERASE"/>
    <property type="match status" value="1"/>
</dbReference>
<dbReference type="PANTHER" id="PTHR43340">
    <property type="entry name" value="HYPOXANTHINE-GUANINE PHOSPHORIBOSYLTRANSFERASE"/>
    <property type="match status" value="1"/>
</dbReference>
<evidence type="ECO:0000256" key="4">
    <source>
        <dbReference type="ARBA" id="ARBA00008391"/>
    </source>
</evidence>
<keyword evidence="9 15" id="KW-0479">Metal-binding</keyword>
<comment type="caution">
    <text evidence="17">The sequence shown here is derived from an EMBL/GenBank/DDBJ whole genome shotgun (WGS) entry which is preliminary data.</text>
</comment>
<dbReference type="Pfam" id="PF00156">
    <property type="entry name" value="Pribosyltran"/>
    <property type="match status" value="1"/>
</dbReference>
<dbReference type="SUPFAM" id="SSF53271">
    <property type="entry name" value="PRTase-like"/>
    <property type="match status" value="1"/>
</dbReference>
<evidence type="ECO:0000256" key="15">
    <source>
        <dbReference type="RuleBase" id="RU364099"/>
    </source>
</evidence>
<dbReference type="Gene3D" id="3.40.50.2020">
    <property type="match status" value="1"/>
</dbReference>
<evidence type="ECO:0000256" key="9">
    <source>
        <dbReference type="ARBA" id="ARBA00022723"/>
    </source>
</evidence>
<dbReference type="Proteomes" id="UP001210231">
    <property type="component" value="Unassembled WGS sequence"/>
</dbReference>
<evidence type="ECO:0000256" key="1">
    <source>
        <dbReference type="ARBA" id="ARBA00001946"/>
    </source>
</evidence>
<dbReference type="EMBL" id="JAQGEF010000003">
    <property type="protein sequence ID" value="MDA3613932.1"/>
    <property type="molecule type" value="Genomic_DNA"/>
</dbReference>
<gene>
    <name evidence="17" type="primary">hpt</name>
    <name evidence="17" type="ORF">O3P16_03875</name>
</gene>
<keyword evidence="6 15" id="KW-0963">Cytoplasm</keyword>
<feature type="domain" description="Phosphoribosyltransferase" evidence="16">
    <location>
        <begin position="23"/>
        <end position="163"/>
    </location>
</feature>
<proteinExistence type="inferred from homology"/>
<evidence type="ECO:0000256" key="2">
    <source>
        <dbReference type="ARBA" id="ARBA00004496"/>
    </source>
</evidence>
<dbReference type="EC" id="2.4.2.8" evidence="5 15"/>
<dbReference type="InterPro" id="IPR050408">
    <property type="entry name" value="HGPRT"/>
</dbReference>
<keyword evidence="12 15" id="KW-0460">Magnesium</keyword>
<evidence type="ECO:0000256" key="11">
    <source>
        <dbReference type="ARBA" id="ARBA00022741"/>
    </source>
</evidence>
<dbReference type="InterPro" id="IPR000836">
    <property type="entry name" value="PRTase_dom"/>
</dbReference>
<accession>A0ABT4UHX4</accession>
<keyword evidence="18" id="KW-1185">Reference proteome</keyword>
<evidence type="ECO:0000313" key="18">
    <source>
        <dbReference type="Proteomes" id="UP001210231"/>
    </source>
</evidence>
<evidence type="ECO:0000256" key="5">
    <source>
        <dbReference type="ARBA" id="ARBA00011895"/>
    </source>
</evidence>
<comment type="similarity">
    <text evidence="4 15">Belongs to the purine/pyrimidine phosphoribosyltransferase family.</text>
</comment>
<evidence type="ECO:0000256" key="6">
    <source>
        <dbReference type="ARBA" id="ARBA00022490"/>
    </source>
</evidence>
<comment type="pathway">
    <text evidence="3 15">Purine metabolism; IMP biosynthesis via salvage pathway; IMP from hypoxanthine: step 1/1.</text>
</comment>
<sequence length="178" mass="20058">MKTIELFGKTFVPYISAAEIQVQVERLAKEIKAEYEGKKPLFIAILNGSFMFASDLFKCLDFESEICFIKLASYKGTKSSGQVISAIGLDIDVKGRDVIVLEDIVDTGRTLYTFLPQLKNQLPASLKICTFLHKPEATEYPLDLQYVGFSIPNNFVLGYGMDFDGYGRNIPELYQIKE</sequence>
<reference evidence="17 18" key="1">
    <citation type="submission" date="2022-12" db="EMBL/GenBank/DDBJ databases">
        <title>Chitinophagaceae gen. sp. nov., a new member of the family Chitinophagaceae, isolated from soil in a chemical factory.</title>
        <authorList>
            <person name="Ke Z."/>
        </authorList>
    </citation>
    <scope>NUCLEOTIDE SEQUENCE [LARGE SCALE GENOMIC DNA]</scope>
    <source>
        <strain evidence="17 18">LY-5</strain>
    </source>
</reference>
<comment type="cofactor">
    <cofactor evidence="1 15">
        <name>Mg(2+)</name>
        <dbReference type="ChEBI" id="CHEBI:18420"/>
    </cofactor>
</comment>
<evidence type="ECO:0000256" key="12">
    <source>
        <dbReference type="ARBA" id="ARBA00022842"/>
    </source>
</evidence>
<keyword evidence="8 15" id="KW-0808">Transferase</keyword>
<evidence type="ECO:0000256" key="14">
    <source>
        <dbReference type="ARBA" id="ARBA00049402"/>
    </source>
</evidence>
<evidence type="ECO:0000313" key="17">
    <source>
        <dbReference type="EMBL" id="MDA3613932.1"/>
    </source>
</evidence>
<keyword evidence="7 15" id="KW-0328">Glycosyltransferase</keyword>
<evidence type="ECO:0000256" key="7">
    <source>
        <dbReference type="ARBA" id="ARBA00022676"/>
    </source>
</evidence>
<comment type="subcellular location">
    <subcellularLocation>
        <location evidence="2 15">Cytoplasm</location>
    </subcellularLocation>
</comment>
<dbReference type="RefSeq" id="WP_407030262.1">
    <property type="nucleotide sequence ID" value="NZ_JAQGEF010000003.1"/>
</dbReference>
<dbReference type="InterPro" id="IPR029057">
    <property type="entry name" value="PRTase-like"/>
</dbReference>
<keyword evidence="11 15" id="KW-0547">Nucleotide-binding</keyword>
<name>A0ABT4UHX4_9BACT</name>
<evidence type="ECO:0000256" key="10">
    <source>
        <dbReference type="ARBA" id="ARBA00022726"/>
    </source>
</evidence>
<evidence type="ECO:0000256" key="13">
    <source>
        <dbReference type="ARBA" id="ARBA00048811"/>
    </source>
</evidence>
<keyword evidence="10 15" id="KW-0660">Purine salvage</keyword>
<dbReference type="InterPro" id="IPR005904">
    <property type="entry name" value="Hxn_phspho_trans"/>
</dbReference>
<organism evidence="17 18">
    <name type="scientific">Polluticaenibacter yanchengensis</name>
    <dbReference type="NCBI Taxonomy" id="3014562"/>
    <lineage>
        <taxon>Bacteria</taxon>
        <taxon>Pseudomonadati</taxon>
        <taxon>Bacteroidota</taxon>
        <taxon>Chitinophagia</taxon>
        <taxon>Chitinophagales</taxon>
        <taxon>Chitinophagaceae</taxon>
        <taxon>Polluticaenibacter</taxon>
    </lineage>
</organism>
<evidence type="ECO:0000256" key="8">
    <source>
        <dbReference type="ARBA" id="ARBA00022679"/>
    </source>
</evidence>
<protein>
    <recommendedName>
        <fullName evidence="5 15">Hypoxanthine phosphoribosyltransferase</fullName>
        <ecNumber evidence="5 15">2.4.2.8</ecNumber>
    </recommendedName>
</protein>
<comment type="catalytic activity">
    <reaction evidence="14">
        <text>IMP + diphosphate = hypoxanthine + 5-phospho-alpha-D-ribose 1-diphosphate</text>
        <dbReference type="Rhea" id="RHEA:17973"/>
        <dbReference type="ChEBI" id="CHEBI:17368"/>
        <dbReference type="ChEBI" id="CHEBI:33019"/>
        <dbReference type="ChEBI" id="CHEBI:58017"/>
        <dbReference type="ChEBI" id="CHEBI:58053"/>
        <dbReference type="EC" id="2.4.2.8"/>
    </reaction>
    <physiologicalReaction direction="right-to-left" evidence="14">
        <dbReference type="Rhea" id="RHEA:17975"/>
    </physiologicalReaction>
</comment>
<evidence type="ECO:0000259" key="16">
    <source>
        <dbReference type="Pfam" id="PF00156"/>
    </source>
</evidence>
<comment type="catalytic activity">
    <reaction evidence="13">
        <text>GMP + diphosphate = guanine + 5-phospho-alpha-D-ribose 1-diphosphate</text>
        <dbReference type="Rhea" id="RHEA:25424"/>
        <dbReference type="ChEBI" id="CHEBI:16235"/>
        <dbReference type="ChEBI" id="CHEBI:33019"/>
        <dbReference type="ChEBI" id="CHEBI:58017"/>
        <dbReference type="ChEBI" id="CHEBI:58115"/>
        <dbReference type="EC" id="2.4.2.8"/>
    </reaction>
    <physiologicalReaction direction="right-to-left" evidence="13">
        <dbReference type="Rhea" id="RHEA:25426"/>
    </physiologicalReaction>
</comment>